<dbReference type="CDD" id="cd00833">
    <property type="entry name" value="PKS"/>
    <property type="match status" value="1"/>
</dbReference>
<evidence type="ECO:0000259" key="3">
    <source>
        <dbReference type="PROSITE" id="PS52004"/>
    </source>
</evidence>
<organism evidence="4 5">
    <name type="scientific">Pseudoalteromonas aurantia 208</name>
    <dbReference type="NCBI Taxonomy" id="1314867"/>
    <lineage>
        <taxon>Bacteria</taxon>
        <taxon>Pseudomonadati</taxon>
        <taxon>Pseudomonadota</taxon>
        <taxon>Gammaproteobacteria</taxon>
        <taxon>Alteromonadales</taxon>
        <taxon>Pseudoalteromonadaceae</taxon>
        <taxon>Pseudoalteromonas</taxon>
    </lineage>
</organism>
<protein>
    <recommendedName>
        <fullName evidence="3">Ketosynthase family 3 (KS3) domain-containing protein</fullName>
    </recommendedName>
</protein>
<sequence length="765" mass="83014">MTLNNNTAIALIDCAHLIGSPKDGSLALLNDKKQYAKFAIPPIYRTAINRMQLPLLQLSSTLIDTHKAHINNDRTDVILCTHAGTDRQLANHYRLTANAMLRELMHLSCNKSASQLADLLPTELNSSHDKVGEMATTMATRIAQSCGLNGRSFAIEAANNSFAQAMALAFDSLRTGQTDSVLIAIANDIPNHSNTQRLGASVLLLKRCNKPIDNARGYLVNALMCEKNRIVEHAKTESSQSVVLCTITNAPLTEQLKPALHTHNINLDLRANILPDTGIVGSALVLNNWLKKPNNHTRALFFDTNEGHSAPSFTISRTFCPIAVNEAHAVVLCDHQIWMANRSGVTEYWQGLTDKTGGISSLIHDTYASGSLYHENGAQHDSYYCNAAAKLNTTHRDQLGQPSPKGVLAQTLKQWPSLDIPKHSRSMVITATNLGPYSERRKLLASKLKALCTQCYEILNGNNPNSSALTSLSEWQTQFNEDALSEDFQASNLSKQVATHFALEDCQHLAIEAACAGSIAALDCAKNAIASGRIDVAIVAALELPVNLHDLSVCSNQQMLSRDVIATFCQTADGFTPGDGCAMVVLTTNTLAQKYDWPIKAELNAIGSSTLSKSMIAPNTEGQIQAMRHAFAQTFIKPSHIEFVETHGTGTPIGDSVEINAISSIYGARTHNQLKLGALKTQFGHTFAVAGLASIIKVLLSFEHNQIPRNLIRGDLHSDLQLSQLGYDPLNSNQAYSTPKGMRHATVNGFGTGGVNYHVIMSDFA</sequence>
<keyword evidence="1 2" id="KW-0808">Transferase</keyword>
<gene>
    <name evidence="4" type="ORF">PAUR_b0992</name>
</gene>
<dbReference type="Pfam" id="PF00109">
    <property type="entry name" value="ketoacyl-synt"/>
    <property type="match status" value="2"/>
</dbReference>
<feature type="domain" description="Ketosynthase family 3 (KS3)" evidence="3">
    <location>
        <begin position="327"/>
        <end position="763"/>
    </location>
</feature>
<dbReference type="InterPro" id="IPR014031">
    <property type="entry name" value="Ketoacyl_synth_C"/>
</dbReference>
<dbReference type="PROSITE" id="PS52004">
    <property type="entry name" value="KS3_2"/>
    <property type="match status" value="1"/>
</dbReference>
<evidence type="ECO:0000256" key="2">
    <source>
        <dbReference type="RuleBase" id="RU003694"/>
    </source>
</evidence>
<dbReference type="RefSeq" id="WP_192509906.1">
    <property type="nucleotide sequence ID" value="NZ_AQGV01000015.1"/>
</dbReference>
<keyword evidence="5" id="KW-1185">Reference proteome</keyword>
<dbReference type="Proteomes" id="UP000615755">
    <property type="component" value="Unassembled WGS sequence"/>
</dbReference>
<dbReference type="PANTHER" id="PTHR43775">
    <property type="entry name" value="FATTY ACID SYNTHASE"/>
    <property type="match status" value="1"/>
</dbReference>
<dbReference type="Pfam" id="PF02801">
    <property type="entry name" value="Ketoacyl-synt_C"/>
    <property type="match status" value="1"/>
</dbReference>
<dbReference type="SMART" id="SM00825">
    <property type="entry name" value="PKS_KS"/>
    <property type="match status" value="1"/>
</dbReference>
<reference evidence="4 5" key="1">
    <citation type="submission" date="2015-03" db="EMBL/GenBank/DDBJ databases">
        <title>Genome sequence of Pseudoalteromonas aurantia.</title>
        <authorList>
            <person name="Xie B.-B."/>
            <person name="Rong J.-C."/>
            <person name="Qin Q.-L."/>
            <person name="Zhang Y.-Z."/>
        </authorList>
    </citation>
    <scope>NUCLEOTIDE SEQUENCE [LARGE SCALE GENOMIC DNA]</scope>
    <source>
        <strain evidence="4 5">208</strain>
    </source>
</reference>
<dbReference type="InterPro" id="IPR014030">
    <property type="entry name" value="Ketoacyl_synth_N"/>
</dbReference>
<dbReference type="Gene3D" id="3.40.47.10">
    <property type="match status" value="2"/>
</dbReference>
<dbReference type="SUPFAM" id="SSF53901">
    <property type="entry name" value="Thiolase-like"/>
    <property type="match status" value="3"/>
</dbReference>
<comment type="caution">
    <text evidence="4">The sequence shown here is derived from an EMBL/GenBank/DDBJ whole genome shotgun (WGS) entry which is preliminary data.</text>
</comment>
<name>A0ABR9EIQ7_9GAMM</name>
<accession>A0ABR9EIQ7</accession>
<evidence type="ECO:0000256" key="1">
    <source>
        <dbReference type="ARBA" id="ARBA00022679"/>
    </source>
</evidence>
<evidence type="ECO:0000313" key="5">
    <source>
        <dbReference type="Proteomes" id="UP000615755"/>
    </source>
</evidence>
<dbReference type="InterPro" id="IPR020841">
    <property type="entry name" value="PKS_Beta-ketoAc_synthase_dom"/>
</dbReference>
<dbReference type="InterPro" id="IPR016039">
    <property type="entry name" value="Thiolase-like"/>
</dbReference>
<dbReference type="InterPro" id="IPR050091">
    <property type="entry name" value="PKS_NRPS_Biosynth_Enz"/>
</dbReference>
<evidence type="ECO:0000313" key="4">
    <source>
        <dbReference type="EMBL" id="MBE0370874.1"/>
    </source>
</evidence>
<dbReference type="EMBL" id="AQGV01000015">
    <property type="protein sequence ID" value="MBE0370874.1"/>
    <property type="molecule type" value="Genomic_DNA"/>
</dbReference>
<proteinExistence type="inferred from homology"/>
<dbReference type="PANTHER" id="PTHR43775:SF51">
    <property type="entry name" value="INACTIVE PHENOLPHTHIOCEROL SYNTHESIS POLYKETIDE SYNTHASE TYPE I PKS1-RELATED"/>
    <property type="match status" value="1"/>
</dbReference>
<comment type="similarity">
    <text evidence="2">Belongs to the thiolase-like superfamily. Beta-ketoacyl-ACP synthases family.</text>
</comment>